<evidence type="ECO:0000256" key="2">
    <source>
        <dbReference type="SAM" id="Phobius"/>
    </source>
</evidence>
<keyword evidence="2" id="KW-0812">Transmembrane</keyword>
<protein>
    <submittedName>
        <fullName evidence="3">Uncharacterized protein</fullName>
    </submittedName>
</protein>
<evidence type="ECO:0000313" key="3">
    <source>
        <dbReference type="EMBL" id="KIW61892.1"/>
    </source>
</evidence>
<keyword evidence="2" id="KW-1133">Transmembrane helix</keyword>
<feature type="transmembrane region" description="Helical" evidence="2">
    <location>
        <begin position="107"/>
        <end position="130"/>
    </location>
</feature>
<reference evidence="3 4" key="1">
    <citation type="submission" date="2015-01" db="EMBL/GenBank/DDBJ databases">
        <title>The Genome Sequence of Exophiala xenobiotica CBS118157.</title>
        <authorList>
            <consortium name="The Broad Institute Genomics Platform"/>
            <person name="Cuomo C."/>
            <person name="de Hoog S."/>
            <person name="Gorbushina A."/>
            <person name="Stielow B."/>
            <person name="Teixiera M."/>
            <person name="Abouelleil A."/>
            <person name="Chapman S.B."/>
            <person name="Priest M."/>
            <person name="Young S.K."/>
            <person name="Wortman J."/>
            <person name="Nusbaum C."/>
            <person name="Birren B."/>
        </authorList>
    </citation>
    <scope>NUCLEOTIDE SEQUENCE [LARGE SCALE GENOMIC DNA]</scope>
    <source>
        <strain evidence="3 4">CBS 118157</strain>
    </source>
</reference>
<name>A0A0D2DHW5_9EURO</name>
<keyword evidence="4" id="KW-1185">Reference proteome</keyword>
<dbReference type="AlphaFoldDB" id="A0A0D2DHW5"/>
<organism evidence="3 4">
    <name type="scientific">Exophiala xenobiotica</name>
    <dbReference type="NCBI Taxonomy" id="348802"/>
    <lineage>
        <taxon>Eukaryota</taxon>
        <taxon>Fungi</taxon>
        <taxon>Dikarya</taxon>
        <taxon>Ascomycota</taxon>
        <taxon>Pezizomycotina</taxon>
        <taxon>Eurotiomycetes</taxon>
        <taxon>Chaetothyriomycetidae</taxon>
        <taxon>Chaetothyriales</taxon>
        <taxon>Herpotrichiellaceae</taxon>
        <taxon>Exophiala</taxon>
    </lineage>
</organism>
<dbReference type="OrthoDB" id="5357734at2759"/>
<gene>
    <name evidence="3" type="ORF">PV05_01963</name>
</gene>
<dbReference type="Proteomes" id="UP000054342">
    <property type="component" value="Unassembled WGS sequence"/>
</dbReference>
<sequence>MMSNEAQHTVIHLASLKNVAFSSGGPIVLCLNLYRAMSMKTMKGSPLRTTSSRILSARGVLEMPRANRSRGSGGCRRWRRMECSRLISVSGVAGLELALEYSILRRFWALDVIALAALAAKLAILDAFFFQRATTTYTTQDPAKNVTILGITAKAFPQTGFVVSPGLGAQTDFMIGDTYTPTVDTWETSNGFFENFQQLYRNCDGVCYTHVDAIGFEIECEKTSNHTNYATGAINAYNEHQGSGSGDASQWTDLPIFNTSFGMRYADSAKDYSRITMDLLYFDSDDPYGAASVESCPGTITNVHCTLRPALVRYPMTIVNYTKAHITNGVSVGGKEYDSSNTVTPPIPAYSYSLKQADGFEVLSYLTTDDRNIVNSTTRLGGVANALSQYLSSTAAITYSGSSLWGLSQKGTLAQTMMFGPPNMGSCDCSFHDALSTLVAGINQLAFLTATALIQRPAFQPVAGTQVTVVGVRDNATATFSNIPNTLQISDVIHYDTHYLYLAMGVSSTIGCLLLILPAFWRYGVLGREVTLGPVEIASAFRAPVLETGHGEEKEAGNLKHLIKHVGGRKVMYGYVEEGAQTPDQSSVDGNHNRGSIRLAMEEPAKVRPLSGISEPDPQSPRSPVPTSPRIEE</sequence>
<feature type="compositionally biased region" description="Pro residues" evidence="1">
    <location>
        <begin position="618"/>
        <end position="627"/>
    </location>
</feature>
<dbReference type="HOGENOM" id="CLU_432135_0_0_1"/>
<dbReference type="RefSeq" id="XP_013322476.1">
    <property type="nucleotide sequence ID" value="XM_013467022.1"/>
</dbReference>
<dbReference type="PANTHER" id="PTHR37576:SF2">
    <property type="entry name" value="DEFECT AT LOW TEMPERATURE PROTEIN 1"/>
    <property type="match status" value="1"/>
</dbReference>
<evidence type="ECO:0000313" key="4">
    <source>
        <dbReference type="Proteomes" id="UP000054342"/>
    </source>
</evidence>
<feature type="region of interest" description="Disordered" evidence="1">
    <location>
        <begin position="580"/>
        <end position="633"/>
    </location>
</feature>
<feature type="compositionally biased region" description="Polar residues" evidence="1">
    <location>
        <begin position="582"/>
        <end position="594"/>
    </location>
</feature>
<dbReference type="GeneID" id="25323871"/>
<keyword evidence="2" id="KW-0472">Membrane</keyword>
<dbReference type="PANTHER" id="PTHR37576">
    <property type="entry name" value="DEFECT AT LOW TEMPERATURE PROTEIN 1"/>
    <property type="match status" value="1"/>
</dbReference>
<accession>A0A0D2DHW5</accession>
<proteinExistence type="predicted"/>
<dbReference type="EMBL" id="KN847317">
    <property type="protein sequence ID" value="KIW61892.1"/>
    <property type="molecule type" value="Genomic_DNA"/>
</dbReference>
<feature type="transmembrane region" description="Helical" evidence="2">
    <location>
        <begin position="12"/>
        <end position="34"/>
    </location>
</feature>
<feature type="transmembrane region" description="Helical" evidence="2">
    <location>
        <begin position="499"/>
        <end position="521"/>
    </location>
</feature>
<evidence type="ECO:0000256" key="1">
    <source>
        <dbReference type="SAM" id="MobiDB-lite"/>
    </source>
</evidence>
<dbReference type="STRING" id="348802.A0A0D2DHW5"/>